<proteinExistence type="predicted"/>
<keyword evidence="3" id="KW-1185">Reference proteome</keyword>
<dbReference type="EMBL" id="MDGQ01000005">
    <property type="protein sequence ID" value="OEK05047.1"/>
    <property type="molecule type" value="Genomic_DNA"/>
</dbReference>
<dbReference type="InterPro" id="IPR050570">
    <property type="entry name" value="Cell_wall_metabolism_enzyme"/>
</dbReference>
<comment type="caution">
    <text evidence="2">The sequence shown here is derived from an EMBL/GenBank/DDBJ whole genome shotgun (WGS) entry which is preliminary data.</text>
</comment>
<evidence type="ECO:0000259" key="1">
    <source>
        <dbReference type="Pfam" id="PF01551"/>
    </source>
</evidence>
<name>A0A1E5T162_9BACT</name>
<dbReference type="STRING" id="1563681.BFP71_16645"/>
<dbReference type="Pfam" id="PF01551">
    <property type="entry name" value="Peptidase_M23"/>
    <property type="match status" value="1"/>
</dbReference>
<dbReference type="PANTHER" id="PTHR21666">
    <property type="entry name" value="PEPTIDASE-RELATED"/>
    <property type="match status" value="1"/>
</dbReference>
<dbReference type="Gene3D" id="2.70.70.10">
    <property type="entry name" value="Glucose Permease (Domain IIA)"/>
    <property type="match status" value="1"/>
</dbReference>
<dbReference type="InterPro" id="IPR016047">
    <property type="entry name" value="M23ase_b-sheet_dom"/>
</dbReference>
<dbReference type="RefSeq" id="WP_069836551.1">
    <property type="nucleotide sequence ID" value="NZ_MDGQ01000005.1"/>
</dbReference>
<dbReference type="SUPFAM" id="SSF51261">
    <property type="entry name" value="Duplicated hybrid motif"/>
    <property type="match status" value="1"/>
</dbReference>
<evidence type="ECO:0000313" key="2">
    <source>
        <dbReference type="EMBL" id="OEK05047.1"/>
    </source>
</evidence>
<dbReference type="CDD" id="cd12797">
    <property type="entry name" value="M23_peptidase"/>
    <property type="match status" value="1"/>
</dbReference>
<organism evidence="2 3">
    <name type="scientific">Roseivirga misakiensis</name>
    <dbReference type="NCBI Taxonomy" id="1563681"/>
    <lineage>
        <taxon>Bacteria</taxon>
        <taxon>Pseudomonadati</taxon>
        <taxon>Bacteroidota</taxon>
        <taxon>Cytophagia</taxon>
        <taxon>Cytophagales</taxon>
        <taxon>Roseivirgaceae</taxon>
        <taxon>Roseivirga</taxon>
    </lineage>
</organism>
<gene>
    <name evidence="2" type="ORF">BFP71_16645</name>
</gene>
<dbReference type="PANTHER" id="PTHR21666:SF270">
    <property type="entry name" value="MUREIN HYDROLASE ACTIVATOR ENVC"/>
    <property type="match status" value="1"/>
</dbReference>
<sequence length="267" mass="30127">MIRVFFLLTLVPGFCLGQTDALRIYEEREDRLISVFADNNALTPHTIVIEVESKGLKSVKPLPDNIVISGQKKRQLLAQFIIPENRGWTFSYKFEYMEGDVNAKHDDDFVYQLPFEKGKSFRMTQGYNGRFTHQGVNALDFTMPEGETVVAAREGLVVQIREDSNRGCASDRCIQDSNFVRILHSDGTMAEYHHLQKNGALVSTGDVVKKGQAIAKSGATGFVSGPHLHFLVFKTDGKKQIDFKTRFEFSKGRIGFLKTGERYTAFD</sequence>
<reference evidence="2 3" key="1">
    <citation type="submission" date="2016-08" db="EMBL/GenBank/DDBJ databases">
        <title>Draft genome of Fabibacter sp. strain SK-8.</title>
        <authorList>
            <person name="Wong S.-K."/>
            <person name="Hamasaki K."/>
            <person name="Yoshizawa S."/>
        </authorList>
    </citation>
    <scope>NUCLEOTIDE SEQUENCE [LARGE SCALE GENOMIC DNA]</scope>
    <source>
        <strain evidence="2 3">SK-8</strain>
    </source>
</reference>
<evidence type="ECO:0000313" key="3">
    <source>
        <dbReference type="Proteomes" id="UP000095552"/>
    </source>
</evidence>
<dbReference type="AlphaFoldDB" id="A0A1E5T162"/>
<dbReference type="GO" id="GO:0004222">
    <property type="term" value="F:metalloendopeptidase activity"/>
    <property type="evidence" value="ECO:0007669"/>
    <property type="project" value="TreeGrafter"/>
</dbReference>
<dbReference type="OrthoDB" id="9809488at2"/>
<feature type="domain" description="M23ase beta-sheet core" evidence="1">
    <location>
        <begin position="137"/>
        <end position="235"/>
    </location>
</feature>
<dbReference type="InterPro" id="IPR011055">
    <property type="entry name" value="Dup_hybrid_motif"/>
</dbReference>
<protein>
    <recommendedName>
        <fullName evidence="1">M23ase beta-sheet core domain-containing protein</fullName>
    </recommendedName>
</protein>
<accession>A0A1E5T162</accession>
<dbReference type="Proteomes" id="UP000095552">
    <property type="component" value="Unassembled WGS sequence"/>
</dbReference>